<keyword evidence="4 5" id="KW-0648">Protein biosynthesis</keyword>
<evidence type="ECO:0000256" key="1">
    <source>
        <dbReference type="ARBA" id="ARBA00005532"/>
    </source>
</evidence>
<evidence type="ECO:0000259" key="6">
    <source>
        <dbReference type="Pfam" id="PF00889"/>
    </source>
</evidence>
<dbReference type="EMBL" id="LBTJ01000031">
    <property type="protein sequence ID" value="KKQ37570.1"/>
    <property type="molecule type" value="Genomic_DNA"/>
</dbReference>
<dbReference type="FunFam" id="1.10.8.10:FF:000001">
    <property type="entry name" value="Elongation factor Ts"/>
    <property type="match status" value="1"/>
</dbReference>
<reference evidence="7 8" key="1">
    <citation type="journal article" date="2015" name="Nature">
        <title>rRNA introns, odd ribosomes, and small enigmatic genomes across a large radiation of phyla.</title>
        <authorList>
            <person name="Brown C.T."/>
            <person name="Hug L.A."/>
            <person name="Thomas B.C."/>
            <person name="Sharon I."/>
            <person name="Castelle C.J."/>
            <person name="Singh A."/>
            <person name="Wilkins M.J."/>
            <person name="Williams K.H."/>
            <person name="Banfield J.F."/>
        </authorList>
    </citation>
    <scope>NUCLEOTIDE SEQUENCE [LARGE SCALE GENOMIC DNA]</scope>
</reference>
<evidence type="ECO:0000256" key="4">
    <source>
        <dbReference type="ARBA" id="ARBA00022917"/>
    </source>
</evidence>
<dbReference type="InterPro" id="IPR036402">
    <property type="entry name" value="EF-Ts_dimer_sf"/>
</dbReference>
<comment type="caution">
    <text evidence="7">The sequence shown here is derived from an EMBL/GenBank/DDBJ whole genome shotgun (WGS) entry which is preliminary data.</text>
</comment>
<keyword evidence="5" id="KW-0963">Cytoplasm</keyword>
<comment type="subcellular location">
    <subcellularLocation>
        <location evidence="5">Cytoplasm</location>
    </subcellularLocation>
</comment>
<dbReference type="SUPFAM" id="SSF54713">
    <property type="entry name" value="Elongation factor Ts (EF-Ts), dimerisation domain"/>
    <property type="match status" value="1"/>
</dbReference>
<evidence type="ECO:0000256" key="5">
    <source>
        <dbReference type="HAMAP-Rule" id="MF_00050"/>
    </source>
</evidence>
<organism evidence="7 8">
    <name type="scientific">Candidatus Roizmanbacteria bacterium GW2011_GWA2_37_7</name>
    <dbReference type="NCBI Taxonomy" id="1618481"/>
    <lineage>
        <taxon>Bacteria</taxon>
        <taxon>Candidatus Roizmaniibacteriota</taxon>
    </lineage>
</organism>
<dbReference type="PANTHER" id="PTHR11741">
    <property type="entry name" value="ELONGATION FACTOR TS"/>
    <property type="match status" value="1"/>
</dbReference>
<proteinExistence type="inferred from homology"/>
<protein>
    <recommendedName>
        <fullName evidence="2 5">Elongation factor Ts</fullName>
        <shortName evidence="5">EF-Ts</shortName>
    </recommendedName>
</protein>
<feature type="domain" description="Translation elongation factor EFTs/EF1B dimerisation" evidence="6">
    <location>
        <begin position="71"/>
        <end position="148"/>
    </location>
</feature>
<dbReference type="GO" id="GO:0005737">
    <property type="term" value="C:cytoplasm"/>
    <property type="evidence" value="ECO:0007669"/>
    <property type="project" value="UniProtKB-SubCell"/>
</dbReference>
<dbReference type="AlphaFoldDB" id="A0A0G0HG93"/>
<name>A0A0G0HG93_9BACT</name>
<evidence type="ECO:0000256" key="3">
    <source>
        <dbReference type="ARBA" id="ARBA00022768"/>
    </source>
</evidence>
<dbReference type="STRING" id="1618481.US54_C0031G0011"/>
<sequence>MIDYNKLKQLRSESQVSFSLCKKALEETHNDIEKSKKLLKKWGVEKAEKKAHRETKAGGIFTYVHHNKKIAALIELQSETDFVSGNKDFQMLGTELAMQAASVPASNLTALLAQEYIREQGKTIDNLVKEAILKFGENIKIARFLRWELGE</sequence>
<comment type="function">
    <text evidence="5">Associates with the EF-Tu.GDP complex and induces the exchange of GDP to GTP. It remains bound to the aminoacyl-tRNA.EF-Tu.GTP complex up to the GTP hydrolysis stage on the ribosome.</text>
</comment>
<evidence type="ECO:0000313" key="7">
    <source>
        <dbReference type="EMBL" id="KKQ37570.1"/>
    </source>
</evidence>
<dbReference type="InterPro" id="IPR014039">
    <property type="entry name" value="Transl_elong_EFTs/EF1B_dimer"/>
</dbReference>
<keyword evidence="3 5" id="KW-0251">Elongation factor</keyword>
<dbReference type="InterPro" id="IPR009060">
    <property type="entry name" value="UBA-like_sf"/>
</dbReference>
<dbReference type="SUPFAM" id="SSF46934">
    <property type="entry name" value="UBA-like"/>
    <property type="match status" value="1"/>
</dbReference>
<dbReference type="PANTHER" id="PTHR11741:SF0">
    <property type="entry name" value="ELONGATION FACTOR TS, MITOCHONDRIAL"/>
    <property type="match status" value="1"/>
</dbReference>
<dbReference type="HAMAP" id="MF_00050">
    <property type="entry name" value="EF_Ts"/>
    <property type="match status" value="1"/>
</dbReference>
<dbReference type="Gene3D" id="3.30.479.20">
    <property type="entry name" value="Elongation factor Ts, dimerisation domain"/>
    <property type="match status" value="1"/>
</dbReference>
<dbReference type="InterPro" id="IPR001816">
    <property type="entry name" value="Transl_elong_EFTs/EF1B"/>
</dbReference>
<dbReference type="Pfam" id="PF00889">
    <property type="entry name" value="EF_TS"/>
    <property type="match status" value="1"/>
</dbReference>
<evidence type="ECO:0000256" key="2">
    <source>
        <dbReference type="ARBA" id="ARBA00016956"/>
    </source>
</evidence>
<evidence type="ECO:0000313" key="8">
    <source>
        <dbReference type="Proteomes" id="UP000034471"/>
    </source>
</evidence>
<dbReference type="Gene3D" id="1.10.8.10">
    <property type="entry name" value="DNA helicase RuvA subunit, C-terminal domain"/>
    <property type="match status" value="1"/>
</dbReference>
<dbReference type="GO" id="GO:0003746">
    <property type="term" value="F:translation elongation factor activity"/>
    <property type="evidence" value="ECO:0007669"/>
    <property type="project" value="UniProtKB-UniRule"/>
</dbReference>
<dbReference type="Proteomes" id="UP000034471">
    <property type="component" value="Unassembled WGS sequence"/>
</dbReference>
<comment type="similarity">
    <text evidence="1 5">Belongs to the EF-Ts family.</text>
</comment>
<accession>A0A0G0HG93</accession>
<feature type="region of interest" description="Involved in Mg(2+) ion dislocation from EF-Tu" evidence="5">
    <location>
        <begin position="80"/>
        <end position="83"/>
    </location>
</feature>
<gene>
    <name evidence="5" type="primary">tsf</name>
    <name evidence="7" type="ORF">US54_C0031G0011</name>
</gene>